<dbReference type="InterPro" id="IPR010987">
    <property type="entry name" value="Glutathione-S-Trfase_C-like"/>
</dbReference>
<dbReference type="RefSeq" id="XP_020427617.1">
    <property type="nucleotide sequence ID" value="XM_020581747.1"/>
</dbReference>
<dbReference type="STRING" id="670386.D3BSL8"/>
<gene>
    <name evidence="3" type="ORF">PPL_10987</name>
</gene>
<dbReference type="PROSITE" id="PS50405">
    <property type="entry name" value="GST_CTER"/>
    <property type="match status" value="1"/>
</dbReference>
<dbReference type="CDD" id="cd03192">
    <property type="entry name" value="GST_C_Sigma_like"/>
    <property type="match status" value="1"/>
</dbReference>
<dbReference type="EMBL" id="ADBJ01000054">
    <property type="protein sequence ID" value="EFA75483.1"/>
    <property type="molecule type" value="Genomic_DNA"/>
</dbReference>
<organism evidence="3 4">
    <name type="scientific">Heterostelium pallidum (strain ATCC 26659 / Pp 5 / PN500)</name>
    <name type="common">Cellular slime mold</name>
    <name type="synonym">Polysphondylium pallidum</name>
    <dbReference type="NCBI Taxonomy" id="670386"/>
    <lineage>
        <taxon>Eukaryota</taxon>
        <taxon>Amoebozoa</taxon>
        <taxon>Evosea</taxon>
        <taxon>Eumycetozoa</taxon>
        <taxon>Dictyostelia</taxon>
        <taxon>Acytosteliales</taxon>
        <taxon>Acytosteliaceae</taxon>
        <taxon>Heterostelium</taxon>
    </lineage>
</organism>
<dbReference type="Proteomes" id="UP000001396">
    <property type="component" value="Unassembled WGS sequence"/>
</dbReference>
<dbReference type="PROSITE" id="PS50404">
    <property type="entry name" value="GST_NTER"/>
    <property type="match status" value="1"/>
</dbReference>
<dbReference type="OMA" id="YFNIMGL"/>
<name>D3BSL8_HETP5</name>
<dbReference type="CDD" id="cd03039">
    <property type="entry name" value="GST_N_Sigma_like"/>
    <property type="match status" value="1"/>
</dbReference>
<evidence type="ECO:0000259" key="2">
    <source>
        <dbReference type="PROSITE" id="PS50405"/>
    </source>
</evidence>
<dbReference type="SUPFAM" id="SSF52833">
    <property type="entry name" value="Thioredoxin-like"/>
    <property type="match status" value="1"/>
</dbReference>
<comment type="caution">
    <text evidence="3">The sequence shown here is derived from an EMBL/GenBank/DDBJ whole genome shotgun (WGS) entry which is preliminary data.</text>
</comment>
<dbReference type="InParanoid" id="D3BSL8"/>
<sequence>MSVPTLYYFDGRGLGETPRLILNYFGQEFKDVRIQESTVPADLKAKTPYGQLPWYVEDDQFSVAQSVAINHYLSLKYKLQGNSIRDQAIVLELVHAANELLTGYWSQDTDTKKEKYQKVTVPTILKRFNHVLTNNKQSSNHFVGDALTLADFSIFNVIDYLVWNTQNTHFTDLPALLQFHKEFQTNTNISNYIKKRVDTDF</sequence>
<protein>
    <recommendedName>
        <fullName evidence="5">Glutathione S-transferase</fullName>
    </recommendedName>
</protein>
<dbReference type="Pfam" id="PF14497">
    <property type="entry name" value="GST_C_3"/>
    <property type="match status" value="1"/>
</dbReference>
<dbReference type="SFLD" id="SFLDS00019">
    <property type="entry name" value="Glutathione_Transferase_(cytos"/>
    <property type="match status" value="1"/>
</dbReference>
<dbReference type="InterPro" id="IPR050213">
    <property type="entry name" value="GST_superfamily"/>
</dbReference>
<dbReference type="PANTHER" id="PTHR11571:SF150">
    <property type="entry name" value="GLUTATHIONE S-TRANSFERASE"/>
    <property type="match status" value="1"/>
</dbReference>
<keyword evidence="4" id="KW-1185">Reference proteome</keyword>
<dbReference type="GeneID" id="31366456"/>
<feature type="domain" description="GST N-terminal" evidence="1">
    <location>
        <begin position="2"/>
        <end position="81"/>
    </location>
</feature>
<accession>D3BSL8</accession>
<dbReference type="PANTHER" id="PTHR11571">
    <property type="entry name" value="GLUTATHIONE S-TRANSFERASE"/>
    <property type="match status" value="1"/>
</dbReference>
<evidence type="ECO:0000313" key="3">
    <source>
        <dbReference type="EMBL" id="EFA75483.1"/>
    </source>
</evidence>
<dbReference type="AlphaFoldDB" id="D3BSL8"/>
<dbReference type="Pfam" id="PF02798">
    <property type="entry name" value="GST_N"/>
    <property type="match status" value="1"/>
</dbReference>
<dbReference type="InterPro" id="IPR004045">
    <property type="entry name" value="Glutathione_S-Trfase_N"/>
</dbReference>
<evidence type="ECO:0000259" key="1">
    <source>
        <dbReference type="PROSITE" id="PS50404"/>
    </source>
</evidence>
<dbReference type="InterPro" id="IPR036282">
    <property type="entry name" value="Glutathione-S-Trfase_C_sf"/>
</dbReference>
<dbReference type="Gene3D" id="3.40.30.10">
    <property type="entry name" value="Glutaredoxin"/>
    <property type="match status" value="1"/>
</dbReference>
<dbReference type="InterPro" id="IPR036249">
    <property type="entry name" value="Thioredoxin-like_sf"/>
</dbReference>
<dbReference type="GO" id="GO:0004364">
    <property type="term" value="F:glutathione transferase activity"/>
    <property type="evidence" value="ECO:0007669"/>
    <property type="project" value="TreeGrafter"/>
</dbReference>
<dbReference type="Gene3D" id="1.20.1050.10">
    <property type="match status" value="1"/>
</dbReference>
<dbReference type="GO" id="GO:0006749">
    <property type="term" value="P:glutathione metabolic process"/>
    <property type="evidence" value="ECO:0007669"/>
    <property type="project" value="TreeGrafter"/>
</dbReference>
<feature type="domain" description="GST C-terminal" evidence="2">
    <location>
        <begin position="83"/>
        <end position="201"/>
    </location>
</feature>
<dbReference type="SUPFAM" id="SSF47616">
    <property type="entry name" value="GST C-terminal domain-like"/>
    <property type="match status" value="1"/>
</dbReference>
<reference evidence="3 4" key="1">
    <citation type="journal article" date="2011" name="Genome Res.">
        <title>Phylogeny-wide analysis of social amoeba genomes highlights ancient origins for complex intercellular communication.</title>
        <authorList>
            <person name="Heidel A.J."/>
            <person name="Lawal H.M."/>
            <person name="Felder M."/>
            <person name="Schilde C."/>
            <person name="Helps N.R."/>
            <person name="Tunggal B."/>
            <person name="Rivero F."/>
            <person name="John U."/>
            <person name="Schleicher M."/>
            <person name="Eichinger L."/>
            <person name="Platzer M."/>
            <person name="Noegel A.A."/>
            <person name="Schaap P."/>
            <person name="Gloeckner G."/>
        </authorList>
    </citation>
    <scope>NUCLEOTIDE SEQUENCE [LARGE SCALE GENOMIC DNA]</scope>
    <source>
        <strain evidence="4">ATCC 26659 / Pp 5 / PN500</strain>
    </source>
</reference>
<dbReference type="InterPro" id="IPR040079">
    <property type="entry name" value="Glutathione_S-Trfase"/>
</dbReference>
<proteinExistence type="predicted"/>
<dbReference type="InterPro" id="IPR004046">
    <property type="entry name" value="GST_C"/>
</dbReference>
<evidence type="ECO:0008006" key="5">
    <source>
        <dbReference type="Google" id="ProtNLM"/>
    </source>
</evidence>
<evidence type="ECO:0000313" key="4">
    <source>
        <dbReference type="Proteomes" id="UP000001396"/>
    </source>
</evidence>